<organism evidence="5 6">
    <name type="scientific">Staphylococcus pseudintermedius</name>
    <dbReference type="NCBI Taxonomy" id="283734"/>
    <lineage>
        <taxon>Bacteria</taxon>
        <taxon>Bacillati</taxon>
        <taxon>Bacillota</taxon>
        <taxon>Bacilli</taxon>
        <taxon>Bacillales</taxon>
        <taxon>Staphylococcaceae</taxon>
        <taxon>Staphylococcus</taxon>
        <taxon>Staphylococcus intermedius group</taxon>
    </lineage>
</organism>
<dbReference type="Pfam" id="PF00293">
    <property type="entry name" value="NUDIX"/>
    <property type="match status" value="1"/>
</dbReference>
<comment type="cofactor">
    <cofactor evidence="1">
        <name>Mg(2+)</name>
        <dbReference type="ChEBI" id="CHEBI:18420"/>
    </cofactor>
</comment>
<gene>
    <name evidence="5" type="ORF">DV961_07670</name>
    <name evidence="4" type="ORF">EGV54_08940</name>
</gene>
<evidence type="ECO:0000256" key="2">
    <source>
        <dbReference type="ARBA" id="ARBA00022801"/>
    </source>
</evidence>
<dbReference type="GO" id="GO:0016787">
    <property type="term" value="F:hydrolase activity"/>
    <property type="evidence" value="ECO:0007669"/>
    <property type="project" value="UniProtKB-KW"/>
</dbReference>
<name>A0A3D8YMI6_STAPS</name>
<dbReference type="EMBL" id="AAXKXX010000014">
    <property type="protein sequence ID" value="EGQ4385216.1"/>
    <property type="molecule type" value="Genomic_DNA"/>
</dbReference>
<dbReference type="RefSeq" id="WP_037543923.1">
    <property type="nucleotide sequence ID" value="NZ_BAAFIH010000009.1"/>
</dbReference>
<dbReference type="InterPro" id="IPR000086">
    <property type="entry name" value="NUDIX_hydrolase_dom"/>
</dbReference>
<accession>A0A3D8YMI6</accession>
<evidence type="ECO:0000259" key="3">
    <source>
        <dbReference type="PROSITE" id="PS51462"/>
    </source>
</evidence>
<dbReference type="Proteomes" id="UP000600220">
    <property type="component" value="Unassembled WGS sequence"/>
</dbReference>
<dbReference type="OrthoDB" id="9787880at2"/>
<evidence type="ECO:0000313" key="6">
    <source>
        <dbReference type="Proteomes" id="UP000256409"/>
    </source>
</evidence>
<reference evidence="5" key="1">
    <citation type="journal article" date="2018" name="Vet. Microbiol.">
        <title>Methicillin-resistant staphylococci amongst veterinary personnel, personnel-owned pets, patients and the hospital environment of two small animal veterinary hospitals.</title>
        <authorList>
            <person name="Worthing K.A."/>
            <person name="Brown J."/>
            <person name="Gerber L."/>
            <person name="Abraham S."/>
            <person name="Trott D."/>
            <person name="Norris J.M."/>
        </authorList>
    </citation>
    <scope>NUCLEOTIDE SEQUENCE</scope>
    <source>
        <strain evidence="5">ST496-2</strain>
    </source>
</reference>
<dbReference type="Gene3D" id="3.90.79.10">
    <property type="entry name" value="Nucleoside Triphosphate Pyrophosphohydrolase"/>
    <property type="match status" value="1"/>
</dbReference>
<comment type="caution">
    <text evidence="5">The sequence shown here is derived from an EMBL/GenBank/DDBJ whole genome shotgun (WGS) entry which is preliminary data.</text>
</comment>
<evidence type="ECO:0000313" key="5">
    <source>
        <dbReference type="EMBL" id="REA81225.1"/>
    </source>
</evidence>
<dbReference type="SUPFAM" id="SSF55811">
    <property type="entry name" value="Nudix"/>
    <property type="match status" value="1"/>
</dbReference>
<dbReference type="Proteomes" id="UP000256409">
    <property type="component" value="Unassembled WGS sequence"/>
</dbReference>
<dbReference type="InterPro" id="IPR015797">
    <property type="entry name" value="NUDIX_hydrolase-like_dom_sf"/>
</dbReference>
<proteinExistence type="predicted"/>
<dbReference type="AlphaFoldDB" id="A0A3D8YMI6"/>
<keyword evidence="2" id="KW-0378">Hydrolase</keyword>
<dbReference type="PROSITE" id="PS51462">
    <property type="entry name" value="NUDIX"/>
    <property type="match status" value="1"/>
</dbReference>
<reference evidence="6" key="2">
    <citation type="journal article" date="2018" name="Vet. Microbiol.">
        <title>Molecular epidemiology of methicillin-resistant staphylococci amongst veterinary personnel, personnel-owned pets, patients and the hospital environment of two companion animal veterinary hospitals.</title>
        <authorList>
            <person name="Worthing K.A."/>
            <person name="Brown J."/>
            <person name="Gerber L."/>
            <person name="Abraham S."/>
            <person name="Trott D."/>
            <person name="Norris J.M."/>
        </authorList>
    </citation>
    <scope>NUCLEOTIDE SEQUENCE [LARGE SCALE GENOMIC DNA]</scope>
    <source>
        <strain evidence="6">ST496-2</strain>
    </source>
</reference>
<dbReference type="PANTHER" id="PTHR43046:SF14">
    <property type="entry name" value="MUTT_NUDIX FAMILY PROTEIN"/>
    <property type="match status" value="1"/>
</dbReference>
<dbReference type="EMBL" id="QQPC01000046">
    <property type="protein sequence ID" value="REA81225.1"/>
    <property type="molecule type" value="Genomic_DNA"/>
</dbReference>
<dbReference type="InterPro" id="IPR020084">
    <property type="entry name" value="NUDIX_hydrolase_CS"/>
</dbReference>
<dbReference type="CDD" id="cd04690">
    <property type="entry name" value="NUDIX_Hydrolase"/>
    <property type="match status" value="1"/>
</dbReference>
<evidence type="ECO:0000313" key="4">
    <source>
        <dbReference type="EMBL" id="EGQ4385216.1"/>
    </source>
</evidence>
<protein>
    <submittedName>
        <fullName evidence="5">NUDIX domain-containing protein</fullName>
    </submittedName>
</protein>
<evidence type="ECO:0000313" key="7">
    <source>
        <dbReference type="Proteomes" id="UP000600220"/>
    </source>
</evidence>
<keyword evidence="7" id="KW-1185">Reference proteome</keyword>
<feature type="domain" description="Nudix hydrolase" evidence="3">
    <location>
        <begin position="1"/>
        <end position="124"/>
    </location>
</feature>
<dbReference type="PROSITE" id="PS00893">
    <property type="entry name" value="NUDIX_BOX"/>
    <property type="match status" value="1"/>
</dbReference>
<sequence>MIKKVAAIIIKNDCILSVSKKKAPDFYMLPGGKYEGLENDIEALSRELREELNVTISKMEFFGDYEDISMLENENLFLRTYITEIKGNPYPDNEIHNMKWIPIHSMCKAKLGSGITKFVIPKLRGEV</sequence>
<reference evidence="4 7" key="3">
    <citation type="submission" date="2018-11" db="EMBL/GenBank/DDBJ databases">
        <authorList>
            <consortium name="Veterinary Laboratory Investigation and Response Network"/>
        </authorList>
    </citation>
    <scope>NUCLEOTIDE SEQUENCE [LARGE SCALE GENOMIC DNA]</scope>
    <source>
        <strain evidence="4 7">SPSE-18-VL-LA-PA-Ryan-0021</strain>
    </source>
</reference>
<evidence type="ECO:0000256" key="1">
    <source>
        <dbReference type="ARBA" id="ARBA00001946"/>
    </source>
</evidence>
<dbReference type="PANTHER" id="PTHR43046">
    <property type="entry name" value="GDP-MANNOSE MANNOSYL HYDROLASE"/>
    <property type="match status" value="1"/>
</dbReference>